<protein>
    <submittedName>
        <fullName evidence="2">Uncharacterized protein</fullName>
    </submittedName>
</protein>
<reference evidence="2 3" key="1">
    <citation type="submission" date="2018-09" db="EMBL/GenBank/DDBJ databases">
        <title>Genomic investigation of the strawberry pathogen Phytophthora fragariae indicates pathogenicity is determined by transcriptional variation in three key races.</title>
        <authorList>
            <person name="Adams T.M."/>
            <person name="Armitage A.D."/>
            <person name="Sobczyk M.K."/>
            <person name="Bates H.J."/>
            <person name="Dunwell J.M."/>
            <person name="Nellist C.F."/>
            <person name="Harrison R.J."/>
        </authorList>
    </citation>
    <scope>NUCLEOTIDE SEQUENCE [LARGE SCALE GENOMIC DNA]</scope>
    <source>
        <strain evidence="2 3">NOV-77</strain>
    </source>
</reference>
<gene>
    <name evidence="2" type="ORF">PF008_g27043</name>
</gene>
<accession>A0A6G0QFB8</accession>
<dbReference type="AlphaFoldDB" id="A0A6G0QFB8"/>
<organism evidence="2 3">
    <name type="scientific">Phytophthora fragariae</name>
    <dbReference type="NCBI Taxonomy" id="53985"/>
    <lineage>
        <taxon>Eukaryota</taxon>
        <taxon>Sar</taxon>
        <taxon>Stramenopiles</taxon>
        <taxon>Oomycota</taxon>
        <taxon>Peronosporomycetes</taxon>
        <taxon>Peronosporales</taxon>
        <taxon>Peronosporaceae</taxon>
        <taxon>Phytophthora</taxon>
    </lineage>
</organism>
<sequence>MCGALRTARMCLLWDVSMLPVVTIYLCGAAKKGGMDASSARRCSVCDVGVVKHQWSALYAMA</sequence>
<proteinExistence type="predicted"/>
<feature type="signal peptide" evidence="1">
    <location>
        <begin position="1"/>
        <end position="24"/>
    </location>
</feature>
<name>A0A6G0QFB8_9STRA</name>
<evidence type="ECO:0000313" key="3">
    <source>
        <dbReference type="Proteomes" id="UP000486351"/>
    </source>
</evidence>
<dbReference type="EMBL" id="QXFY01003463">
    <property type="protein sequence ID" value="KAE9284925.1"/>
    <property type="molecule type" value="Genomic_DNA"/>
</dbReference>
<evidence type="ECO:0000313" key="2">
    <source>
        <dbReference type="EMBL" id="KAE9284925.1"/>
    </source>
</evidence>
<keyword evidence="1" id="KW-0732">Signal</keyword>
<feature type="chain" id="PRO_5026328759" evidence="1">
    <location>
        <begin position="25"/>
        <end position="62"/>
    </location>
</feature>
<dbReference type="Proteomes" id="UP000486351">
    <property type="component" value="Unassembled WGS sequence"/>
</dbReference>
<comment type="caution">
    <text evidence="2">The sequence shown here is derived from an EMBL/GenBank/DDBJ whole genome shotgun (WGS) entry which is preliminary data.</text>
</comment>
<evidence type="ECO:0000256" key="1">
    <source>
        <dbReference type="SAM" id="SignalP"/>
    </source>
</evidence>